<dbReference type="Pfam" id="PF13376">
    <property type="entry name" value="OmdA"/>
    <property type="match status" value="1"/>
</dbReference>
<dbReference type="EMBL" id="LRPC01000028">
    <property type="protein sequence ID" value="KYG73684.1"/>
    <property type="molecule type" value="Genomic_DNA"/>
</dbReference>
<evidence type="ECO:0000259" key="1">
    <source>
        <dbReference type="Pfam" id="PF08818"/>
    </source>
</evidence>
<dbReference type="RefSeq" id="WP_068222339.1">
    <property type="nucleotide sequence ID" value="NZ_CP139724.1"/>
</dbReference>
<dbReference type="Gene3D" id="3.90.1150.200">
    <property type="match status" value="1"/>
</dbReference>
<name>A0A150X4S0_9BACT</name>
<accession>A0A150X4S0</accession>
<keyword evidence="3" id="KW-1185">Reference proteome</keyword>
<dbReference type="InterPro" id="IPR014922">
    <property type="entry name" value="YdhG-like"/>
</dbReference>
<evidence type="ECO:0000313" key="2">
    <source>
        <dbReference type="EMBL" id="KYG73684.1"/>
    </source>
</evidence>
<organism evidence="2 3">
    <name type="scientific">Roseivirga spongicola</name>
    <dbReference type="NCBI Taxonomy" id="333140"/>
    <lineage>
        <taxon>Bacteria</taxon>
        <taxon>Pseudomonadati</taxon>
        <taxon>Bacteroidota</taxon>
        <taxon>Cytophagia</taxon>
        <taxon>Cytophagales</taxon>
        <taxon>Roseivirgaceae</taxon>
        <taxon>Roseivirga</taxon>
    </lineage>
</organism>
<sequence length="198" mass="22654">MGLDKTVDTYIEKHETWQSELTLLRKLAKSHNLEETIKWGAPVYALEGKNILGLGAFKSYVGIWFFQGGLLKDEANKLMNAQEGKTQAMRQWRFESTEEIQQDSETINSYIREAITNQKAGKKIKAKVGKPLVIPTELQSALNESTKLKEAFEALNLSKKREFAEYIQLAKREETKSKRLEKITPMILEGIGLNDKYK</sequence>
<feature type="domain" description="YdhG-like" evidence="1">
    <location>
        <begin position="17"/>
        <end position="115"/>
    </location>
</feature>
<dbReference type="Pfam" id="PF08818">
    <property type="entry name" value="DUF1801"/>
    <property type="match status" value="1"/>
</dbReference>
<evidence type="ECO:0000313" key="3">
    <source>
        <dbReference type="Proteomes" id="UP000075606"/>
    </source>
</evidence>
<gene>
    <name evidence="2" type="ORF">AWW68_13430</name>
</gene>
<dbReference type="OrthoDB" id="9800461at2"/>
<protein>
    <recommendedName>
        <fullName evidence="1">YdhG-like domain-containing protein</fullName>
    </recommendedName>
</protein>
<comment type="caution">
    <text evidence="2">The sequence shown here is derived from an EMBL/GenBank/DDBJ whole genome shotgun (WGS) entry which is preliminary data.</text>
</comment>
<dbReference type="SUPFAM" id="SSF159888">
    <property type="entry name" value="YdhG-like"/>
    <property type="match status" value="1"/>
</dbReference>
<proteinExistence type="predicted"/>
<reference evidence="2 3" key="1">
    <citation type="submission" date="2016-01" db="EMBL/GenBank/DDBJ databases">
        <title>Genome sequencing of Roseivirga spongicola UST030701-084.</title>
        <authorList>
            <person name="Selvaratnam C."/>
            <person name="Thevarajoo S."/>
            <person name="Goh K.M."/>
            <person name="Ee R."/>
            <person name="Chan K.-G."/>
            <person name="Chong C.S."/>
        </authorList>
    </citation>
    <scope>NUCLEOTIDE SEQUENCE [LARGE SCALE GENOMIC DNA]</scope>
    <source>
        <strain evidence="2 3">UST030701-084</strain>
    </source>
</reference>
<dbReference type="AlphaFoldDB" id="A0A150X4S0"/>
<dbReference type="Proteomes" id="UP000075606">
    <property type="component" value="Unassembled WGS sequence"/>
</dbReference>
<dbReference type="InterPro" id="IPR016786">
    <property type="entry name" value="YdeI_bac"/>
</dbReference>
<dbReference type="PIRSF" id="PIRSF021308">
    <property type="entry name" value="UCP021308"/>
    <property type="match status" value="1"/>
</dbReference>